<evidence type="ECO:0000313" key="1">
    <source>
        <dbReference type="EMBL" id="KOG86160.1"/>
    </source>
</evidence>
<name>A0ABR5IYD3_9ACTN</name>
<dbReference type="EMBL" id="LGUT01003003">
    <property type="protein sequence ID" value="KOG86160.1"/>
    <property type="molecule type" value="Genomic_DNA"/>
</dbReference>
<gene>
    <name evidence="1" type="ORF">ADK38_32610</name>
</gene>
<keyword evidence="2" id="KW-1185">Reference proteome</keyword>
<keyword evidence="1" id="KW-0808">Transferase</keyword>
<protein>
    <submittedName>
        <fullName evidence="1">Uridine kinase</fullName>
    </submittedName>
</protein>
<comment type="caution">
    <text evidence="1">The sequence shown here is derived from an EMBL/GenBank/DDBJ whole genome shotgun (WGS) entry which is preliminary data.</text>
</comment>
<organism evidence="1 2">
    <name type="scientific">Streptomyces varsoviensis</name>
    <dbReference type="NCBI Taxonomy" id="67373"/>
    <lineage>
        <taxon>Bacteria</taxon>
        <taxon>Bacillati</taxon>
        <taxon>Actinomycetota</taxon>
        <taxon>Actinomycetes</taxon>
        <taxon>Kitasatosporales</taxon>
        <taxon>Streptomycetaceae</taxon>
        <taxon>Streptomyces</taxon>
    </lineage>
</organism>
<keyword evidence="1" id="KW-0418">Kinase</keyword>
<feature type="non-terminal residue" evidence="1">
    <location>
        <position position="40"/>
    </location>
</feature>
<dbReference type="GO" id="GO:0016301">
    <property type="term" value="F:kinase activity"/>
    <property type="evidence" value="ECO:0007669"/>
    <property type="project" value="UniProtKB-KW"/>
</dbReference>
<evidence type="ECO:0000313" key="2">
    <source>
        <dbReference type="Proteomes" id="UP000037020"/>
    </source>
</evidence>
<accession>A0ABR5IYD3</accession>
<sequence length="40" mass="4394">MQWEAISWTRLTQALGERIAEAKAEDGSPWPRVAVDGAPV</sequence>
<dbReference type="Proteomes" id="UP000037020">
    <property type="component" value="Unassembled WGS sequence"/>
</dbReference>
<reference evidence="1 2" key="1">
    <citation type="submission" date="2015-07" db="EMBL/GenBank/DDBJ databases">
        <authorList>
            <person name="Ju K.-S."/>
            <person name="Doroghazi J.R."/>
            <person name="Metcalf W.W."/>
        </authorList>
    </citation>
    <scope>NUCLEOTIDE SEQUENCE [LARGE SCALE GENOMIC DNA]</scope>
    <source>
        <strain evidence="1 2">NRRL B-3589</strain>
    </source>
</reference>
<proteinExistence type="predicted"/>